<comment type="caution">
    <text evidence="2">The sequence shown here is derived from an EMBL/GenBank/DDBJ whole genome shotgun (WGS) entry which is preliminary data.</text>
</comment>
<keyword evidence="3" id="KW-1185">Reference proteome</keyword>
<evidence type="ECO:0000256" key="1">
    <source>
        <dbReference type="SAM" id="Phobius"/>
    </source>
</evidence>
<gene>
    <name evidence="2" type="ORF">LJ757_10915</name>
</gene>
<keyword evidence="1" id="KW-1133">Transmembrane helix</keyword>
<organism evidence="2 3">
    <name type="scientific">Arthrobacter caoxuetaonis</name>
    <dbReference type="NCBI Taxonomy" id="2886935"/>
    <lineage>
        <taxon>Bacteria</taxon>
        <taxon>Bacillati</taxon>
        <taxon>Actinomycetota</taxon>
        <taxon>Actinomycetes</taxon>
        <taxon>Micrococcales</taxon>
        <taxon>Micrococcaceae</taxon>
        <taxon>Arthrobacter</taxon>
    </lineage>
</organism>
<keyword evidence="1" id="KW-0812">Transmembrane</keyword>
<evidence type="ECO:0000313" key="3">
    <source>
        <dbReference type="Proteomes" id="UP001139158"/>
    </source>
</evidence>
<sequence length="61" mass="6955">MPMLMTFLLLAGIIAAVVLIVLIFRGSRIPVEDVEGRRRVNRWFWILAVFVAAVFIFASFT</sequence>
<protein>
    <submittedName>
        <fullName evidence="2">Uncharacterized protein</fullName>
    </submittedName>
</protein>
<evidence type="ECO:0000313" key="2">
    <source>
        <dbReference type="EMBL" id="MCC3298314.1"/>
    </source>
</evidence>
<dbReference type="RefSeq" id="WP_227896187.1">
    <property type="nucleotide sequence ID" value="NZ_CP099466.1"/>
</dbReference>
<dbReference type="EMBL" id="JAJFZV010000011">
    <property type="protein sequence ID" value="MCC3298314.1"/>
    <property type="molecule type" value="Genomic_DNA"/>
</dbReference>
<proteinExistence type="predicted"/>
<accession>A0A9X1ME17</accession>
<feature type="transmembrane region" description="Helical" evidence="1">
    <location>
        <begin position="44"/>
        <end position="60"/>
    </location>
</feature>
<dbReference type="Proteomes" id="UP001139158">
    <property type="component" value="Unassembled WGS sequence"/>
</dbReference>
<dbReference type="AlphaFoldDB" id="A0A9X1ME17"/>
<name>A0A9X1ME17_9MICC</name>
<keyword evidence="1" id="KW-0472">Membrane</keyword>
<reference evidence="2" key="1">
    <citation type="submission" date="2021-10" db="EMBL/GenBank/DDBJ databases">
        <title>Novel species in genus Arthrobacter.</title>
        <authorList>
            <person name="Liu Y."/>
        </authorList>
    </citation>
    <scope>NUCLEOTIDE SEQUENCE</scope>
    <source>
        <strain evidence="2">Zg-Y453</strain>
    </source>
</reference>
<feature type="transmembrane region" description="Helical" evidence="1">
    <location>
        <begin position="6"/>
        <end position="24"/>
    </location>
</feature>